<organism evidence="1">
    <name type="scientific">viral metagenome</name>
    <dbReference type="NCBI Taxonomy" id="1070528"/>
    <lineage>
        <taxon>unclassified sequences</taxon>
        <taxon>metagenomes</taxon>
        <taxon>organismal metagenomes</taxon>
    </lineage>
</organism>
<reference evidence="1" key="1">
    <citation type="journal article" date="2020" name="Nature">
        <title>Giant virus diversity and host interactions through global metagenomics.</title>
        <authorList>
            <person name="Schulz F."/>
            <person name="Roux S."/>
            <person name="Paez-Espino D."/>
            <person name="Jungbluth S."/>
            <person name="Walsh D.A."/>
            <person name="Denef V.J."/>
            <person name="McMahon K.D."/>
            <person name="Konstantinidis K.T."/>
            <person name="Eloe-Fadrosh E.A."/>
            <person name="Kyrpides N.C."/>
            <person name="Woyke T."/>
        </authorList>
    </citation>
    <scope>NUCLEOTIDE SEQUENCE</scope>
    <source>
        <strain evidence="1">GVMAG-M-3300023174-60</strain>
    </source>
</reference>
<dbReference type="AlphaFoldDB" id="A0A6C0DVJ6"/>
<protein>
    <submittedName>
        <fullName evidence="1">Uncharacterized protein</fullName>
    </submittedName>
</protein>
<dbReference type="EMBL" id="MN739677">
    <property type="protein sequence ID" value="QHT20039.1"/>
    <property type="molecule type" value="Genomic_DNA"/>
</dbReference>
<sequence>MKFTLSKEKKPAEYWNGKDMLPNEINVISYNPIISEFELLSIICAIHGYLTAFDIMTGAEGDTEKDKDINSVMTAFQMYISPKMPLSNYSGSEKRIIKTKEPTKITAVELK</sequence>
<proteinExistence type="predicted"/>
<evidence type="ECO:0000313" key="1">
    <source>
        <dbReference type="EMBL" id="QHT20039.1"/>
    </source>
</evidence>
<name>A0A6C0DVJ6_9ZZZZ</name>
<accession>A0A6C0DVJ6</accession>